<protein>
    <submittedName>
        <fullName evidence="1">Uncharacterized protein</fullName>
    </submittedName>
</protein>
<name>A0A9P7RIR7_9PEZI</name>
<gene>
    <name evidence="1" type="ORF">JMJ77_004487</name>
</gene>
<dbReference type="EMBL" id="JAESDN010000001">
    <property type="protein sequence ID" value="KAG7057095.1"/>
    <property type="molecule type" value="Genomic_DNA"/>
</dbReference>
<organism evidence="1 2">
    <name type="scientific">Colletotrichum scovillei</name>
    <dbReference type="NCBI Taxonomy" id="1209932"/>
    <lineage>
        <taxon>Eukaryota</taxon>
        <taxon>Fungi</taxon>
        <taxon>Dikarya</taxon>
        <taxon>Ascomycota</taxon>
        <taxon>Pezizomycotina</taxon>
        <taxon>Sordariomycetes</taxon>
        <taxon>Hypocreomycetidae</taxon>
        <taxon>Glomerellales</taxon>
        <taxon>Glomerellaceae</taxon>
        <taxon>Colletotrichum</taxon>
        <taxon>Colletotrichum acutatum species complex</taxon>
    </lineage>
</organism>
<evidence type="ECO:0000313" key="1">
    <source>
        <dbReference type="EMBL" id="KAG7057095.1"/>
    </source>
</evidence>
<accession>A0A9P7RIR7</accession>
<evidence type="ECO:0000313" key="2">
    <source>
        <dbReference type="Proteomes" id="UP000699042"/>
    </source>
</evidence>
<sequence length="33" mass="3804">MPAVTPISRKVFVIIALHQAHFEKVMSAYRSFK</sequence>
<dbReference type="Proteomes" id="UP000699042">
    <property type="component" value="Unassembled WGS sequence"/>
</dbReference>
<comment type="caution">
    <text evidence="1">The sequence shown here is derived from an EMBL/GenBank/DDBJ whole genome shotgun (WGS) entry which is preliminary data.</text>
</comment>
<dbReference type="AlphaFoldDB" id="A0A9P7RIR7"/>
<proteinExistence type="predicted"/>
<reference evidence="1" key="1">
    <citation type="submission" date="2021-05" db="EMBL/GenBank/DDBJ databases">
        <title>Comparative genomics of three Colletotrichum scovillei strains and genetic complementation revealed genes involved fungal growth and virulence on chili pepper.</title>
        <authorList>
            <person name="Hsieh D.-K."/>
            <person name="Chuang S.-C."/>
            <person name="Chen C.-Y."/>
            <person name="Chao Y.-T."/>
            <person name="Lu M.-Y.J."/>
            <person name="Lee M.-H."/>
            <person name="Shih M.-C."/>
        </authorList>
    </citation>
    <scope>NUCLEOTIDE SEQUENCE</scope>
    <source>
        <strain evidence="1">Coll-153</strain>
    </source>
</reference>
<keyword evidence="2" id="KW-1185">Reference proteome</keyword>